<evidence type="ECO:0000313" key="2">
    <source>
        <dbReference type="Proteomes" id="UP001627154"/>
    </source>
</evidence>
<organism evidence="1 2">
    <name type="scientific">Trichogramma kaykai</name>
    <dbReference type="NCBI Taxonomy" id="54128"/>
    <lineage>
        <taxon>Eukaryota</taxon>
        <taxon>Metazoa</taxon>
        <taxon>Ecdysozoa</taxon>
        <taxon>Arthropoda</taxon>
        <taxon>Hexapoda</taxon>
        <taxon>Insecta</taxon>
        <taxon>Pterygota</taxon>
        <taxon>Neoptera</taxon>
        <taxon>Endopterygota</taxon>
        <taxon>Hymenoptera</taxon>
        <taxon>Apocrita</taxon>
        <taxon>Proctotrupomorpha</taxon>
        <taxon>Chalcidoidea</taxon>
        <taxon>Trichogrammatidae</taxon>
        <taxon>Trichogramma</taxon>
    </lineage>
</organism>
<accession>A0ABD2VVC8</accession>
<protein>
    <submittedName>
        <fullName evidence="1">Uncharacterized protein</fullName>
    </submittedName>
</protein>
<name>A0ABD2VVC8_9HYME</name>
<dbReference type="EMBL" id="JBJJXI010000170">
    <property type="protein sequence ID" value="KAL3384659.1"/>
    <property type="molecule type" value="Genomic_DNA"/>
</dbReference>
<reference evidence="1 2" key="1">
    <citation type="journal article" date="2024" name="bioRxiv">
        <title>A reference genome for Trichogramma kaykai: A tiny desert-dwelling parasitoid wasp with competing sex-ratio distorters.</title>
        <authorList>
            <person name="Culotta J."/>
            <person name="Lindsey A.R."/>
        </authorList>
    </citation>
    <scope>NUCLEOTIDE SEQUENCE [LARGE SCALE GENOMIC DNA]</scope>
    <source>
        <strain evidence="1 2">KSX58</strain>
    </source>
</reference>
<comment type="caution">
    <text evidence="1">The sequence shown here is derived from an EMBL/GenBank/DDBJ whole genome shotgun (WGS) entry which is preliminary data.</text>
</comment>
<dbReference type="Proteomes" id="UP001627154">
    <property type="component" value="Unassembled WGS sequence"/>
</dbReference>
<keyword evidence="2" id="KW-1185">Reference proteome</keyword>
<evidence type="ECO:0000313" key="1">
    <source>
        <dbReference type="EMBL" id="KAL3384659.1"/>
    </source>
</evidence>
<proteinExistence type="predicted"/>
<dbReference type="AlphaFoldDB" id="A0ABD2VVC8"/>
<gene>
    <name evidence="1" type="ORF">TKK_019744</name>
</gene>
<sequence length="448" mass="51853">MFGNEAAFKASIEDVNIIAEGIDFIENGIQKKVYFPCVMLVGDNKALNAMCGFSESFTATRYCRFCYAEKCLCEELTMEVKRLIRDPYQYETDVGINNFSETGIKEYCIFNKIKNFHCYENISVDIMHDITEGIAAYTVGNVLQALIESNVISLDTINNRISSFKYNNIEKSNKPRPLFYSGSELKLKQSSAEQLCLARYLCLMIGDKIPPGNKYWKLYLCLRKIIDVLYCPQLNKGQMFNVRFLVQKHNGLYREFFGKLKPKMHLWVHYSRLLFLIGPLVQFSSMKFERQNKKLKEVVVGTTSNINLPMTIAIRNQLQFCHSFEYVPLSENSITKADLGEPVKNDFIESIFPKNENITKIKRFELRNKIFHDGTVFVAEINDDGPKFGFTSLAGKNHMINHIKNHMINHAKHHMIFPMIFFSRAKFVCPFKKLSAPTLMVMKIKRYC</sequence>